<organism evidence="2 3">
    <name type="scientific">Flavisolibacter ginsengisoli DSM 18119</name>
    <dbReference type="NCBI Taxonomy" id="1121884"/>
    <lineage>
        <taxon>Bacteria</taxon>
        <taxon>Pseudomonadati</taxon>
        <taxon>Bacteroidota</taxon>
        <taxon>Chitinophagia</taxon>
        <taxon>Chitinophagales</taxon>
        <taxon>Chitinophagaceae</taxon>
        <taxon>Flavisolibacter</taxon>
    </lineage>
</organism>
<dbReference type="AlphaFoldDB" id="A0A1M5E3X1"/>
<gene>
    <name evidence="2" type="ORF">SAMN02745131_03410</name>
</gene>
<dbReference type="STRING" id="1121884.SAMN02745131_03410"/>
<feature type="transmembrane region" description="Helical" evidence="1">
    <location>
        <begin position="417"/>
        <end position="435"/>
    </location>
</feature>
<dbReference type="EMBL" id="FQUU01000017">
    <property type="protein sequence ID" value="SHF73885.1"/>
    <property type="molecule type" value="Genomic_DNA"/>
</dbReference>
<keyword evidence="1" id="KW-0812">Transmembrane</keyword>
<keyword evidence="1" id="KW-0472">Membrane</keyword>
<keyword evidence="3" id="KW-1185">Reference proteome</keyword>
<dbReference type="InterPro" id="IPR025738">
    <property type="entry name" value="BatD"/>
</dbReference>
<evidence type="ECO:0000313" key="2">
    <source>
        <dbReference type="EMBL" id="SHF73885.1"/>
    </source>
</evidence>
<evidence type="ECO:0000313" key="3">
    <source>
        <dbReference type="Proteomes" id="UP000184048"/>
    </source>
</evidence>
<dbReference type="PANTHER" id="PTHR40940">
    <property type="entry name" value="PROTEIN BATD-RELATED"/>
    <property type="match status" value="1"/>
</dbReference>
<dbReference type="Pfam" id="PF13584">
    <property type="entry name" value="BatD"/>
    <property type="match status" value="1"/>
</dbReference>
<protein>
    <submittedName>
        <fullName evidence="2">Oxygen tolerance</fullName>
    </submittedName>
</protein>
<dbReference type="PANTHER" id="PTHR40940:SF2">
    <property type="entry name" value="BATD"/>
    <property type="match status" value="1"/>
</dbReference>
<evidence type="ECO:0000256" key="1">
    <source>
        <dbReference type="SAM" id="Phobius"/>
    </source>
</evidence>
<name>A0A1M5E3X1_9BACT</name>
<dbReference type="Proteomes" id="UP000184048">
    <property type="component" value="Unassembled WGS sequence"/>
</dbReference>
<reference evidence="2 3" key="1">
    <citation type="submission" date="2016-11" db="EMBL/GenBank/DDBJ databases">
        <authorList>
            <person name="Jaros S."/>
            <person name="Januszkiewicz K."/>
            <person name="Wedrychowicz H."/>
        </authorList>
    </citation>
    <scope>NUCLEOTIDE SEQUENCE [LARGE SCALE GENOMIC DNA]</scope>
    <source>
        <strain evidence="2 3">DSM 18119</strain>
    </source>
</reference>
<keyword evidence="1" id="KW-1133">Transmembrane helix</keyword>
<accession>A0A1M5E3X1</accession>
<sequence>MIILLLLPFCCFAQRVQLIVPGQPVIVGSAFQVQYVVTNPSELLEASQPSFDSCQVISGPNVYRGDAMIDGKMQPIENITYTLQPKTVGVLRIGAITVMYKGGGQVVSSNGGVTAVPPPKASFSTSSSYTDVNLYAPSKTVDRQQLVDQNLFIKTTVDKRNCYEGEPVVASFTLYSRLQSTSEAEKSPSFYGFSVVDVLDINQAHMGVEKINGNVFNTSILRKVQLYPVQAGKLTIDQLYVDNEVEFVDSLTGGRTTVDKELITEPITINVKPLPATRPEGFTGGVGNFTIEARLDHPQLQQHAQGKLLITIRGNGNFIQFGQPVVHWPAGIEPFEPVITEKLAKEKIPIEGMRQYEFGFAVDSAGNYALPPVSFSFFNPQKESFVEVHTDTLNLQVTPRTIRSYVSQLRKRTSSPYIWLPIVLLFLASSAFVWYRYKAARQKKQNVQPSPAIIFRQQLDQLETASLTGKEKLIELQKILSSFLGQEHASITPEKRRDAQSLLTACQAAIYSSGDEEMESKEWIARARELSRE</sequence>
<proteinExistence type="predicted"/>